<feature type="region of interest" description="Disordered" evidence="1">
    <location>
        <begin position="114"/>
        <end position="146"/>
    </location>
</feature>
<evidence type="ECO:0000313" key="3">
    <source>
        <dbReference type="Proteomes" id="UP000299102"/>
    </source>
</evidence>
<dbReference type="EMBL" id="BGZK01000221">
    <property type="protein sequence ID" value="GBP29513.1"/>
    <property type="molecule type" value="Genomic_DNA"/>
</dbReference>
<comment type="caution">
    <text evidence="2">The sequence shown here is derived from an EMBL/GenBank/DDBJ whole genome shotgun (WGS) entry which is preliminary data.</text>
</comment>
<protein>
    <submittedName>
        <fullName evidence="2">Uncharacterized protein</fullName>
    </submittedName>
</protein>
<keyword evidence="3" id="KW-1185">Reference proteome</keyword>
<name>A0A4C1USR3_EUMVA</name>
<evidence type="ECO:0000256" key="1">
    <source>
        <dbReference type="SAM" id="MobiDB-lite"/>
    </source>
</evidence>
<dbReference type="AlphaFoldDB" id="A0A4C1USR3"/>
<sequence>MTHHRKPLSITGLLAKSAARGRLLHERLDASDGADAICVTYMVDGVCTTYIYEQVSRANKCAGARSHVTAADTPGVAPVNHSISKCPPRASPPRLKLSKARNCFVQSRTVIGGAESKRNREAEPAPKSRTVLGSRPRVGPGLEPIA</sequence>
<organism evidence="2 3">
    <name type="scientific">Eumeta variegata</name>
    <name type="common">Bagworm moth</name>
    <name type="synonym">Eumeta japonica</name>
    <dbReference type="NCBI Taxonomy" id="151549"/>
    <lineage>
        <taxon>Eukaryota</taxon>
        <taxon>Metazoa</taxon>
        <taxon>Ecdysozoa</taxon>
        <taxon>Arthropoda</taxon>
        <taxon>Hexapoda</taxon>
        <taxon>Insecta</taxon>
        <taxon>Pterygota</taxon>
        <taxon>Neoptera</taxon>
        <taxon>Endopterygota</taxon>
        <taxon>Lepidoptera</taxon>
        <taxon>Glossata</taxon>
        <taxon>Ditrysia</taxon>
        <taxon>Tineoidea</taxon>
        <taxon>Psychidae</taxon>
        <taxon>Oiketicinae</taxon>
        <taxon>Eumeta</taxon>
    </lineage>
</organism>
<reference evidence="2 3" key="1">
    <citation type="journal article" date="2019" name="Commun. Biol.">
        <title>The bagworm genome reveals a unique fibroin gene that provides high tensile strength.</title>
        <authorList>
            <person name="Kono N."/>
            <person name="Nakamura H."/>
            <person name="Ohtoshi R."/>
            <person name="Tomita M."/>
            <person name="Numata K."/>
            <person name="Arakawa K."/>
        </authorList>
    </citation>
    <scope>NUCLEOTIDE SEQUENCE [LARGE SCALE GENOMIC DNA]</scope>
</reference>
<gene>
    <name evidence="2" type="ORF">EVAR_93310_1</name>
</gene>
<dbReference type="Proteomes" id="UP000299102">
    <property type="component" value="Unassembled WGS sequence"/>
</dbReference>
<proteinExistence type="predicted"/>
<feature type="compositionally biased region" description="Basic and acidic residues" evidence="1">
    <location>
        <begin position="115"/>
        <end position="126"/>
    </location>
</feature>
<evidence type="ECO:0000313" key="2">
    <source>
        <dbReference type="EMBL" id="GBP29513.1"/>
    </source>
</evidence>
<accession>A0A4C1USR3</accession>